<sequence>EFGFFIFRGVMPKNFLSSGVLSFGKLFHTSRVFDGSFSWNWQNVLCIILAYPSQDL</sequence>
<name>A0A9N9EV80_9GLOM</name>
<accession>A0A9N9EV80</accession>
<protein>
    <submittedName>
        <fullName evidence="1">8949_t:CDS:1</fullName>
    </submittedName>
</protein>
<dbReference type="AlphaFoldDB" id="A0A9N9EV80"/>
<organism evidence="1 2">
    <name type="scientific">Ambispora gerdemannii</name>
    <dbReference type="NCBI Taxonomy" id="144530"/>
    <lineage>
        <taxon>Eukaryota</taxon>
        <taxon>Fungi</taxon>
        <taxon>Fungi incertae sedis</taxon>
        <taxon>Mucoromycota</taxon>
        <taxon>Glomeromycotina</taxon>
        <taxon>Glomeromycetes</taxon>
        <taxon>Archaeosporales</taxon>
        <taxon>Ambisporaceae</taxon>
        <taxon>Ambispora</taxon>
    </lineage>
</organism>
<feature type="non-terminal residue" evidence="1">
    <location>
        <position position="56"/>
    </location>
</feature>
<proteinExistence type="predicted"/>
<comment type="caution">
    <text evidence="1">The sequence shown here is derived from an EMBL/GenBank/DDBJ whole genome shotgun (WGS) entry which is preliminary data.</text>
</comment>
<reference evidence="1" key="1">
    <citation type="submission" date="2021-06" db="EMBL/GenBank/DDBJ databases">
        <authorList>
            <person name="Kallberg Y."/>
            <person name="Tangrot J."/>
            <person name="Rosling A."/>
        </authorList>
    </citation>
    <scope>NUCLEOTIDE SEQUENCE</scope>
    <source>
        <strain evidence="1">MT106</strain>
    </source>
</reference>
<feature type="non-terminal residue" evidence="1">
    <location>
        <position position="1"/>
    </location>
</feature>
<dbReference type="EMBL" id="CAJVPL010014810">
    <property type="protein sequence ID" value="CAG8691960.1"/>
    <property type="molecule type" value="Genomic_DNA"/>
</dbReference>
<evidence type="ECO:0000313" key="1">
    <source>
        <dbReference type="EMBL" id="CAG8691960.1"/>
    </source>
</evidence>
<gene>
    <name evidence="1" type="ORF">AGERDE_LOCUS13138</name>
</gene>
<dbReference type="Proteomes" id="UP000789831">
    <property type="component" value="Unassembled WGS sequence"/>
</dbReference>
<evidence type="ECO:0000313" key="2">
    <source>
        <dbReference type="Proteomes" id="UP000789831"/>
    </source>
</evidence>
<keyword evidence="2" id="KW-1185">Reference proteome</keyword>